<dbReference type="GO" id="GO:0003735">
    <property type="term" value="F:structural constituent of ribosome"/>
    <property type="evidence" value="ECO:0007669"/>
    <property type="project" value="InterPro"/>
</dbReference>
<protein>
    <submittedName>
        <fullName evidence="3">Uncharacterized protein</fullName>
    </submittedName>
</protein>
<evidence type="ECO:0000256" key="2">
    <source>
        <dbReference type="ARBA" id="ARBA00023274"/>
    </source>
</evidence>
<dbReference type="SMART" id="SM01397">
    <property type="entry name" value="Ribosomal_S3Ae"/>
    <property type="match status" value="1"/>
</dbReference>
<keyword evidence="1" id="KW-0689">Ribosomal protein</keyword>
<gene>
    <name evidence="3" type="ORF">LCGC14_1231380</name>
</gene>
<dbReference type="AlphaFoldDB" id="A0A0F9LCI7"/>
<keyword evidence="2" id="KW-0687">Ribonucleoprotein</keyword>
<dbReference type="GO" id="GO:0005840">
    <property type="term" value="C:ribosome"/>
    <property type="evidence" value="ECO:0007669"/>
    <property type="project" value="UniProtKB-KW"/>
</dbReference>
<organism evidence="3">
    <name type="scientific">marine sediment metagenome</name>
    <dbReference type="NCBI Taxonomy" id="412755"/>
    <lineage>
        <taxon>unclassified sequences</taxon>
        <taxon>metagenomes</taxon>
        <taxon>ecological metagenomes</taxon>
    </lineage>
</organism>
<name>A0A0F9LCI7_9ZZZZ</name>
<accession>A0A0F9LCI7</accession>
<dbReference type="Pfam" id="PF01015">
    <property type="entry name" value="Ribosomal_S3Ae"/>
    <property type="match status" value="1"/>
</dbReference>
<dbReference type="EMBL" id="LAZR01006573">
    <property type="protein sequence ID" value="KKM91153.1"/>
    <property type="molecule type" value="Genomic_DNA"/>
</dbReference>
<comment type="caution">
    <text evidence="3">The sequence shown here is derived from an EMBL/GenBank/DDBJ whole genome shotgun (WGS) entry which is preliminary data.</text>
</comment>
<dbReference type="InterPro" id="IPR001593">
    <property type="entry name" value="Ribosomal_eS1"/>
</dbReference>
<dbReference type="GO" id="GO:0006412">
    <property type="term" value="P:translation"/>
    <property type="evidence" value="ECO:0007669"/>
    <property type="project" value="InterPro"/>
</dbReference>
<dbReference type="GO" id="GO:1990904">
    <property type="term" value="C:ribonucleoprotein complex"/>
    <property type="evidence" value="ECO:0007669"/>
    <property type="project" value="UniProtKB-KW"/>
</dbReference>
<proteinExistence type="predicted"/>
<reference evidence="3" key="1">
    <citation type="journal article" date="2015" name="Nature">
        <title>Complex archaea that bridge the gap between prokaryotes and eukaryotes.</title>
        <authorList>
            <person name="Spang A."/>
            <person name="Saw J.H."/>
            <person name="Jorgensen S.L."/>
            <person name="Zaremba-Niedzwiedzka K."/>
            <person name="Martijn J."/>
            <person name="Lind A.E."/>
            <person name="van Eijk R."/>
            <person name="Schleper C."/>
            <person name="Guy L."/>
            <person name="Ettema T.J."/>
        </authorList>
    </citation>
    <scope>NUCLEOTIDE SEQUENCE</scope>
</reference>
<evidence type="ECO:0000313" key="3">
    <source>
        <dbReference type="EMBL" id="KKM91153.1"/>
    </source>
</evidence>
<sequence length="236" mass="27555">MSQKARKKKVKTKKVSFKDKYWYKIITPKIFNFKPIGEVMGTENTLVGRHVEALLYDFTNKYSDISLKLIFKITNVNEEAKKCNSIFIGHQYTNDFVRSMVGRGSTKIQTIINLTTKDKFIYRVTIICTTLKRARSSQQILVRKIMREILREFAKDLNHEKFIAGIVYGEFQHQIKRVAKTIYPLTNSVISKSKLLSIPQGGEDKEIPDDQFEIVEVDIKRSRKSEIRRSERINVK</sequence>
<evidence type="ECO:0000256" key="1">
    <source>
        <dbReference type="ARBA" id="ARBA00022980"/>
    </source>
</evidence>